<dbReference type="OrthoDB" id="5081451at2"/>
<dbReference type="AlphaFoldDB" id="A0A4R8XM77"/>
<feature type="transmembrane region" description="Helical" evidence="1">
    <location>
        <begin position="43"/>
        <end position="65"/>
    </location>
</feature>
<protein>
    <submittedName>
        <fullName evidence="2">ABC transporter ATP-binding protein</fullName>
    </submittedName>
</protein>
<keyword evidence="1" id="KW-0812">Transmembrane</keyword>
<dbReference type="GO" id="GO:0005524">
    <property type="term" value="F:ATP binding"/>
    <property type="evidence" value="ECO:0007669"/>
    <property type="project" value="UniProtKB-KW"/>
</dbReference>
<dbReference type="RefSeq" id="WP_134370532.1">
    <property type="nucleotide sequence ID" value="NZ_SOGN01000048.1"/>
</dbReference>
<sequence length="79" mass="8541">MTQNTPRKPSRSEKLKPIELVGFSGVMALFLGLVVLMSTRDVVLALIGFGGTFILVLAVIALLMLGMKPNPAKRSDLEE</sequence>
<accession>A0A4R8XM77</accession>
<dbReference type="EMBL" id="SOGN01000048">
    <property type="protein sequence ID" value="TFC78703.1"/>
    <property type="molecule type" value="Genomic_DNA"/>
</dbReference>
<keyword evidence="2" id="KW-0547">Nucleotide-binding</keyword>
<keyword evidence="2" id="KW-0067">ATP-binding</keyword>
<organism evidence="2 3">
    <name type="scientific">Cryobacterium cheniae</name>
    <dbReference type="NCBI Taxonomy" id="1259262"/>
    <lineage>
        <taxon>Bacteria</taxon>
        <taxon>Bacillati</taxon>
        <taxon>Actinomycetota</taxon>
        <taxon>Actinomycetes</taxon>
        <taxon>Micrococcales</taxon>
        <taxon>Microbacteriaceae</taxon>
        <taxon>Cryobacterium</taxon>
    </lineage>
</organism>
<reference evidence="2 3" key="1">
    <citation type="submission" date="2019-03" db="EMBL/GenBank/DDBJ databases">
        <title>Genomics of glacier-inhabiting Cryobacterium strains.</title>
        <authorList>
            <person name="Liu Q."/>
            <person name="Xin Y.-H."/>
        </authorList>
    </citation>
    <scope>NUCLEOTIDE SEQUENCE [LARGE SCALE GENOMIC DNA]</scope>
    <source>
        <strain evidence="2 3">TMT2-48-2</strain>
    </source>
</reference>
<dbReference type="Proteomes" id="UP000298433">
    <property type="component" value="Unassembled WGS sequence"/>
</dbReference>
<evidence type="ECO:0000313" key="2">
    <source>
        <dbReference type="EMBL" id="TFC78703.1"/>
    </source>
</evidence>
<keyword evidence="1" id="KW-0472">Membrane</keyword>
<feature type="transmembrane region" description="Helical" evidence="1">
    <location>
        <begin position="20"/>
        <end position="37"/>
    </location>
</feature>
<keyword evidence="1" id="KW-1133">Transmembrane helix</keyword>
<evidence type="ECO:0000256" key="1">
    <source>
        <dbReference type="SAM" id="Phobius"/>
    </source>
</evidence>
<evidence type="ECO:0000313" key="3">
    <source>
        <dbReference type="Proteomes" id="UP000298433"/>
    </source>
</evidence>
<comment type="caution">
    <text evidence="2">The sequence shown here is derived from an EMBL/GenBank/DDBJ whole genome shotgun (WGS) entry which is preliminary data.</text>
</comment>
<gene>
    <name evidence="2" type="ORF">E3T23_11605</name>
</gene>
<name>A0A4R8XM77_9MICO</name>
<proteinExistence type="predicted"/>
<keyword evidence="3" id="KW-1185">Reference proteome</keyword>